<feature type="compositionally biased region" description="Low complexity" evidence="4">
    <location>
        <begin position="59"/>
        <end position="72"/>
    </location>
</feature>
<feature type="compositionally biased region" description="Low complexity" evidence="4">
    <location>
        <begin position="624"/>
        <end position="641"/>
    </location>
</feature>
<gene>
    <name evidence="6" type="ORF">O9K51_08862</name>
</gene>
<feature type="region of interest" description="Disordered" evidence="4">
    <location>
        <begin position="386"/>
        <end position="951"/>
    </location>
</feature>
<protein>
    <submittedName>
        <fullName evidence="6">60S ribosomal protein L38</fullName>
    </submittedName>
</protein>
<feature type="region of interest" description="Disordered" evidence="4">
    <location>
        <begin position="53"/>
        <end position="98"/>
    </location>
</feature>
<dbReference type="SUPFAM" id="SSF52113">
    <property type="entry name" value="BRCT domain"/>
    <property type="match status" value="1"/>
</dbReference>
<dbReference type="PROSITE" id="PS50172">
    <property type="entry name" value="BRCT"/>
    <property type="match status" value="1"/>
</dbReference>
<feature type="region of interest" description="Disordered" evidence="4">
    <location>
        <begin position="1284"/>
        <end position="1391"/>
    </location>
</feature>
<dbReference type="InterPro" id="IPR001357">
    <property type="entry name" value="BRCT_dom"/>
</dbReference>
<feature type="compositionally biased region" description="Polar residues" evidence="4">
    <location>
        <begin position="1161"/>
        <end position="1183"/>
    </location>
</feature>
<evidence type="ECO:0000256" key="1">
    <source>
        <dbReference type="ARBA" id="ARBA00004123"/>
    </source>
</evidence>
<feature type="compositionally biased region" description="Polar residues" evidence="4">
    <location>
        <begin position="1037"/>
        <end position="1054"/>
    </location>
</feature>
<feature type="compositionally biased region" description="Polar residues" evidence="4">
    <location>
        <begin position="352"/>
        <end position="368"/>
    </location>
</feature>
<feature type="domain" description="BRCT" evidence="5">
    <location>
        <begin position="1406"/>
        <end position="1529"/>
    </location>
</feature>
<feature type="compositionally biased region" description="Basic and acidic residues" evidence="4">
    <location>
        <begin position="1326"/>
        <end position="1335"/>
    </location>
</feature>
<keyword evidence="6" id="KW-0689">Ribosomal protein</keyword>
<comment type="caution">
    <text evidence="6">The sequence shown here is derived from an EMBL/GenBank/DDBJ whole genome shotgun (WGS) entry which is preliminary data.</text>
</comment>
<keyword evidence="6" id="KW-0687">Ribonucleoprotein</keyword>
<dbReference type="CDD" id="cd17745">
    <property type="entry name" value="BRCT_p53bp1_rpt1"/>
    <property type="match status" value="1"/>
</dbReference>
<feature type="region of interest" description="Disordered" evidence="4">
    <location>
        <begin position="1027"/>
        <end position="1206"/>
    </location>
</feature>
<feature type="compositionally biased region" description="Basic and acidic residues" evidence="4">
    <location>
        <begin position="1352"/>
        <end position="1368"/>
    </location>
</feature>
<feature type="compositionally biased region" description="Low complexity" evidence="4">
    <location>
        <begin position="732"/>
        <end position="760"/>
    </location>
</feature>
<feature type="compositionally biased region" description="Basic and acidic residues" evidence="4">
    <location>
        <begin position="1059"/>
        <end position="1076"/>
    </location>
</feature>
<feature type="compositionally biased region" description="Low complexity" evidence="4">
    <location>
        <begin position="919"/>
        <end position="939"/>
    </location>
</feature>
<dbReference type="Proteomes" id="UP001163105">
    <property type="component" value="Unassembled WGS sequence"/>
</dbReference>
<dbReference type="InterPro" id="IPR047252">
    <property type="entry name" value="TP53BP1-like"/>
</dbReference>
<feature type="compositionally biased region" description="Polar residues" evidence="4">
    <location>
        <begin position="804"/>
        <end position="833"/>
    </location>
</feature>
<proteinExistence type="predicted"/>
<feature type="region of interest" description="Disordered" evidence="4">
    <location>
        <begin position="309"/>
        <end position="368"/>
    </location>
</feature>
<feature type="compositionally biased region" description="Low complexity" evidence="4">
    <location>
        <begin position="386"/>
        <end position="454"/>
    </location>
</feature>
<reference evidence="6" key="1">
    <citation type="submission" date="2023-01" db="EMBL/GenBank/DDBJ databases">
        <title>The growth and conidiation of Purpureocillium lavendulum are regulated by nitrogen source and histone H3K14 acetylation.</title>
        <authorList>
            <person name="Tang P."/>
            <person name="Han J."/>
            <person name="Zhang C."/>
            <person name="Tang P."/>
            <person name="Qi F."/>
            <person name="Zhang K."/>
            <person name="Liang L."/>
        </authorList>
    </citation>
    <scope>NUCLEOTIDE SEQUENCE</scope>
    <source>
        <strain evidence="6">YMF1.00683</strain>
    </source>
</reference>
<dbReference type="GO" id="GO:0005634">
    <property type="term" value="C:nucleus"/>
    <property type="evidence" value="ECO:0007669"/>
    <property type="project" value="UniProtKB-SubCell"/>
</dbReference>
<comment type="subcellular location">
    <subcellularLocation>
        <location evidence="1">Nucleus</location>
    </subcellularLocation>
</comment>
<evidence type="ECO:0000313" key="7">
    <source>
        <dbReference type="Proteomes" id="UP001163105"/>
    </source>
</evidence>
<evidence type="ECO:0000313" key="6">
    <source>
        <dbReference type="EMBL" id="KAJ6438270.1"/>
    </source>
</evidence>
<dbReference type="InterPro" id="IPR047249">
    <property type="entry name" value="BRCT_p53bp1-like_rpt1"/>
</dbReference>
<feature type="compositionally biased region" description="Low complexity" evidence="4">
    <location>
        <begin position="1027"/>
        <end position="1036"/>
    </location>
</feature>
<sequence>MVGLPPGWESDYDGQRWFYTYKASGHIQYHFPSEGDEFPDFVDASVPAPDLAPEERLESQQQLRRQTTTTTSPHLSKQLSPPSPHRAGNGAAKPGMSATARPVSAIWEGDGGGDEDAEQVFQPENFMFLGPGTYTEVSPLNEEEEEAARRVVAGGIGERVADDANVAGRSAVGKTVSPVASNVTTPMMQKSEASSSPAPPSAQQIVVESPPIQAEPPTTLPPQEAQHQQQPVVHMIDSREMPHELPVPPHVFDPVGVMAEMATEHTGVAHIELHPDPVEIADNSILAPIETIITPPVTGMAELPERNSPVELKMPQKPEKTGAAASGAVAAEQKPGRVSQDGAVNGHEAQTRAGQPTTETGASQAQATNQQPVVLAVESVQVHQQSPPVVISQPQQGYQWPEQQQSQGQAPDPYQVVAPVQTPSPPTQQHQYQYQQPTTVQQQGTQAPTQHVQQLPVPQPSPYVHQPQQTPSPGQPQPLQQQQQQQQQQYPQPQQPQKTQEAVQVGQYQQPQQSQQYQPPEQAQTPPQAQYYQQPQGFQQGQQGPPAQPPQVYQQGQQHQQAQSPPPQQYQHYQPPQQPEQPQQTQPTAQAQQPQKQPQYQPLPPEQGQQGQQSPPQPQPPQQPQQQWRTEWSQQTQSQPQAQPPQGDPAERFKITRKPTGGLDPQPYKPYTPGQEPADAPAQASSDKRKSNAAALQREASLMLGPKSQGLNVDPSTVPRVLSPAQNDQEKQQPQPQQQQQQQQQQQEQQQQQQEQQQQQLAMSSQPVEQKSTPSTPGHLLGRIDEHDESEVVSEPNATPLGTRPSSIGSSLPHSPVVQRQSMQPSPAQSTVLPQPPGSTAPQGQGQPPHQGAAPGQAQQQAAHAQPQQQYHGHGQVPQMPQMPQQGMPPPGHPSQGMLPPQGQVPLHPGAMPGQHFSQQPQWAAPQGTQPAPGPSQGANSPVLKDKEKDKKWTKWFKKSLAAAEKMALEGANESQDSQAIFDAHQALFGVGTVAAQQLSSSPIAPRLGARAPALEQGTSVIVQQGAAAGHVGAAASDSTLPPTRLDTTAQKQALTDPANHEAPADDGAIDDRPPIEDSLPTDETRTILQHDVPTTIDADDTPSLTTGKLPVPQRKMDQSQDTPTQVNEDRDYSAIYAAVPSSPTDKTTQQRTGDTRTLQEGDTGAVNFSNFSDHVRPSSQASEDGGFDTTRGEWRTSDGTSQLNPNAAYTPYKPHELPPETPALPKNPFAAKPNGAVPFAASQLFAQTQQVSSAVKASPTSSRPSPNLFLNSISPNVFETSPLKNRANVSSPTDIRTSSPTRLHEIPATVLKIRPGAAIPEEDGAEKGLSKEDLIPESPTLKSRATMGREPLSHYEPMKESQERKTSGDGQDAAVNSDEDSDDAFTRRGSKLGRSFRQSITSSHRGPRLFDGMAFALSFLSAEQEQQRSKLESRILQAGGMILKDGFQELFDQPATTSAAGSAVEEAEPLRLTKTAVHCGFTALIADRHSRTAKFMQALALGLPCLAPRWITSCLDKGEILRWEPYLLSAGVSAVLGQATRSRLLMPYPAAEATLVDVMDHSSKLLQDQTVLVVADTKKMKKQTRQQYLFLVQALGPAHLSRVTTADQARTALRECEKSDAPFDWLYVDESVGTVDAVLAPPRETGSKKRKKAAAQAPIGGYVRVLTDELVIQSLILGEMVDQEDLEP</sequence>
<dbReference type="PANTHER" id="PTHR15321:SF3">
    <property type="entry name" value="TP53-BINDING PROTEIN 1"/>
    <property type="match status" value="1"/>
</dbReference>
<evidence type="ECO:0000256" key="2">
    <source>
        <dbReference type="ARBA" id="ARBA00022763"/>
    </source>
</evidence>
<feature type="compositionally biased region" description="Polar residues" evidence="4">
    <location>
        <begin position="1284"/>
        <end position="1302"/>
    </location>
</feature>
<dbReference type="PANTHER" id="PTHR15321">
    <property type="entry name" value="TUMOR SUPPRESSOR P53-BINDING PROTEIN 1"/>
    <property type="match status" value="1"/>
</dbReference>
<organism evidence="6 7">
    <name type="scientific">Purpureocillium lavendulum</name>
    <dbReference type="NCBI Taxonomy" id="1247861"/>
    <lineage>
        <taxon>Eukaryota</taxon>
        <taxon>Fungi</taxon>
        <taxon>Dikarya</taxon>
        <taxon>Ascomycota</taxon>
        <taxon>Pezizomycotina</taxon>
        <taxon>Sordariomycetes</taxon>
        <taxon>Hypocreomycetidae</taxon>
        <taxon>Hypocreales</taxon>
        <taxon>Ophiocordycipitaceae</taxon>
        <taxon>Purpureocillium</taxon>
    </lineage>
</organism>
<keyword evidence="2" id="KW-0227">DNA damage</keyword>
<dbReference type="InterPro" id="IPR036420">
    <property type="entry name" value="BRCT_dom_sf"/>
</dbReference>
<dbReference type="GO" id="GO:0005840">
    <property type="term" value="C:ribosome"/>
    <property type="evidence" value="ECO:0007669"/>
    <property type="project" value="UniProtKB-KW"/>
</dbReference>
<feature type="compositionally biased region" description="Low complexity" evidence="4">
    <location>
        <begin position="322"/>
        <end position="331"/>
    </location>
</feature>
<evidence type="ECO:0000259" key="5">
    <source>
        <dbReference type="PROSITE" id="PS50172"/>
    </source>
</evidence>
<evidence type="ECO:0000256" key="4">
    <source>
        <dbReference type="SAM" id="MobiDB-lite"/>
    </source>
</evidence>
<dbReference type="Pfam" id="PF16770">
    <property type="entry name" value="RTT107_BRCT_5"/>
    <property type="match status" value="1"/>
</dbReference>
<dbReference type="Gene3D" id="3.40.50.10190">
    <property type="entry name" value="BRCT domain"/>
    <property type="match status" value="1"/>
</dbReference>
<evidence type="ECO:0000256" key="3">
    <source>
        <dbReference type="ARBA" id="ARBA00023242"/>
    </source>
</evidence>
<dbReference type="SMART" id="SM00292">
    <property type="entry name" value="BRCT"/>
    <property type="match status" value="1"/>
</dbReference>
<keyword evidence="3" id="KW-0539">Nucleus</keyword>
<dbReference type="GO" id="GO:0000077">
    <property type="term" value="P:DNA damage checkpoint signaling"/>
    <property type="evidence" value="ECO:0007669"/>
    <property type="project" value="TreeGrafter"/>
</dbReference>
<dbReference type="EMBL" id="JAQHRD010000008">
    <property type="protein sequence ID" value="KAJ6438270.1"/>
    <property type="molecule type" value="Genomic_DNA"/>
</dbReference>
<feature type="compositionally biased region" description="Polar residues" evidence="4">
    <location>
        <begin position="1142"/>
        <end position="1153"/>
    </location>
</feature>
<keyword evidence="7" id="KW-1185">Reference proteome</keyword>
<accession>A0AB34FIZ7</accession>
<feature type="compositionally biased region" description="Low complexity" evidence="4">
    <location>
        <begin position="841"/>
        <end position="886"/>
    </location>
</feature>
<dbReference type="GO" id="GO:0042393">
    <property type="term" value="F:histone binding"/>
    <property type="evidence" value="ECO:0007669"/>
    <property type="project" value="TreeGrafter"/>
</dbReference>
<feature type="compositionally biased region" description="Polar residues" evidence="4">
    <location>
        <begin position="761"/>
        <end position="776"/>
    </location>
</feature>
<feature type="compositionally biased region" description="Low complexity" evidence="4">
    <location>
        <begin position="466"/>
        <end position="614"/>
    </location>
</feature>
<dbReference type="GO" id="GO:0045944">
    <property type="term" value="P:positive regulation of transcription by RNA polymerase II"/>
    <property type="evidence" value="ECO:0007669"/>
    <property type="project" value="TreeGrafter"/>
</dbReference>
<feature type="region of interest" description="Disordered" evidence="4">
    <location>
        <begin position="1256"/>
        <end position="1275"/>
    </location>
</feature>
<name>A0AB34FIZ7_9HYPO</name>